<gene>
    <name evidence="3" type="ORF">T551_02711</name>
</gene>
<reference evidence="4" key="1">
    <citation type="journal article" date="2016" name="Nat. Commun.">
        <title>Genome analysis of three Pneumocystis species reveals adaptation mechanisms to life exclusively in mammalian hosts.</title>
        <authorList>
            <person name="Ma L."/>
            <person name="Chen Z."/>
            <person name="Huang D.W."/>
            <person name="Kutty G."/>
            <person name="Ishihara M."/>
            <person name="Wang H."/>
            <person name="Abouelleil A."/>
            <person name="Bishop L."/>
            <person name="Davey E."/>
            <person name="Deng R."/>
            <person name="Deng X."/>
            <person name="Fan L."/>
            <person name="Fantoni G."/>
            <person name="Fitzgerald M."/>
            <person name="Gogineni E."/>
            <person name="Goldberg J.M."/>
            <person name="Handley G."/>
            <person name="Hu X."/>
            <person name="Huber C."/>
            <person name="Jiao X."/>
            <person name="Jones K."/>
            <person name="Levin J.Z."/>
            <person name="Liu Y."/>
            <person name="Macdonald P."/>
            <person name="Melnikov A."/>
            <person name="Raley C."/>
            <person name="Sassi M."/>
            <person name="Sherman B.T."/>
            <person name="Song X."/>
            <person name="Sykes S."/>
            <person name="Tran B."/>
            <person name="Walsh L."/>
            <person name="Xia Y."/>
            <person name="Yang J."/>
            <person name="Young S."/>
            <person name="Zeng Q."/>
            <person name="Zheng X."/>
            <person name="Stephens R."/>
            <person name="Nusbaum C."/>
            <person name="Birren B.W."/>
            <person name="Azadi P."/>
            <person name="Lempicki R.A."/>
            <person name="Cuomo C.A."/>
            <person name="Kovacs J.A."/>
        </authorList>
    </citation>
    <scope>NUCLEOTIDE SEQUENCE [LARGE SCALE GENOMIC DNA]</scope>
    <source>
        <strain evidence="4">RU7</strain>
    </source>
</reference>
<dbReference type="SMART" id="SM00721">
    <property type="entry name" value="BAR"/>
    <property type="match status" value="1"/>
</dbReference>
<dbReference type="STRING" id="1408657.A0A0W4ZIU8"/>
<dbReference type="AlphaFoldDB" id="A0A0W4ZIU8"/>
<dbReference type="RefSeq" id="XP_018228854.1">
    <property type="nucleotide sequence ID" value="XM_018374974.1"/>
</dbReference>
<protein>
    <recommendedName>
        <fullName evidence="2">BAR domain-containing protein</fullName>
    </recommendedName>
</protein>
<dbReference type="Gene3D" id="1.20.1270.60">
    <property type="entry name" value="Arfaptin homology (AH) domain/BAR domain"/>
    <property type="match status" value="1"/>
</dbReference>
<dbReference type="InterPro" id="IPR004148">
    <property type="entry name" value="BAR_dom"/>
</dbReference>
<dbReference type="OrthoDB" id="14167at2759"/>
<dbReference type="InterPro" id="IPR027267">
    <property type="entry name" value="AH/BAR_dom_sf"/>
</dbReference>
<keyword evidence="4" id="KW-1185">Reference proteome</keyword>
<dbReference type="EMBL" id="LFWA01000012">
    <property type="protein sequence ID" value="KTW28292.1"/>
    <property type="molecule type" value="Genomic_DNA"/>
</dbReference>
<evidence type="ECO:0000313" key="4">
    <source>
        <dbReference type="Proteomes" id="UP000053447"/>
    </source>
</evidence>
<dbReference type="PROSITE" id="PS51021">
    <property type="entry name" value="BAR"/>
    <property type="match status" value="1"/>
</dbReference>
<dbReference type="Proteomes" id="UP000053447">
    <property type="component" value="Unassembled WGS sequence"/>
</dbReference>
<feature type="compositionally biased region" description="Polar residues" evidence="1">
    <location>
        <begin position="430"/>
        <end position="442"/>
    </location>
</feature>
<proteinExistence type="predicted"/>
<organism evidence="3 4">
    <name type="scientific">Pneumocystis jirovecii (strain RU7)</name>
    <name type="common">Human pneumocystis pneumonia agent</name>
    <dbReference type="NCBI Taxonomy" id="1408657"/>
    <lineage>
        <taxon>Eukaryota</taxon>
        <taxon>Fungi</taxon>
        <taxon>Dikarya</taxon>
        <taxon>Ascomycota</taxon>
        <taxon>Taphrinomycotina</taxon>
        <taxon>Pneumocystomycetes</taxon>
        <taxon>Pneumocystaceae</taxon>
        <taxon>Pneumocystis</taxon>
    </lineage>
</organism>
<dbReference type="GeneID" id="28941229"/>
<feature type="domain" description="BAR" evidence="2">
    <location>
        <begin position="1"/>
        <end position="263"/>
    </location>
</feature>
<evidence type="ECO:0000259" key="2">
    <source>
        <dbReference type="PROSITE" id="PS51021"/>
    </source>
</evidence>
<dbReference type="VEuPathDB" id="FungiDB:T551_02711"/>
<accession>A0A0W4ZIU8</accession>
<feature type="region of interest" description="Disordered" evidence="1">
    <location>
        <begin position="402"/>
        <end position="442"/>
    </location>
</feature>
<evidence type="ECO:0000313" key="3">
    <source>
        <dbReference type="EMBL" id="KTW28292.1"/>
    </source>
</evidence>
<feature type="region of interest" description="Disordered" evidence="1">
    <location>
        <begin position="366"/>
        <end position="388"/>
    </location>
</feature>
<dbReference type="GO" id="GO:0005737">
    <property type="term" value="C:cytoplasm"/>
    <property type="evidence" value="ECO:0007669"/>
    <property type="project" value="InterPro"/>
</dbReference>
<dbReference type="eggNOG" id="KOG1118">
    <property type="taxonomic scope" value="Eukaryota"/>
</dbReference>
<sequence>MMQKKIGRLGQWTKEKVTNREYGAHILIDLAREGTGNTNNGGIQGAGIGDADETRRDREALFGDILLGEVDGYFFAGARGQNAEKQAVNRREDGKQTVMGAFSKALLDFGEGFPPESVYGQGLLKYGAAHKEISKIQEQFINDVSNTVLGSMDRSLVQFKDYQTARKKLESRRLSYDSVSNRFLKAKKEDPRIEEELRVAKAKYEEACENIYTRIYAIQQLETTQLSNLAALLDMESKYYKNCHIAIQELKKSWEEINNACKSSSKYVKCQKVSAHAFNNENTIGKMVQPFQSKVSLSSSISNNFSKSDLNSSENEFVPRSFKKTAPKSVRSTDHEETCDETFEIRHSSEKNIENPFLSEEISIVDQQTSKENSKKNTENSDVPIYKKNVFPIRHNSTLKNSNVTSFQNTSQDSSDDDYTSYNEDRSDSYLENNSYDSSNTFSRSDISISKPCTYSKIVPGFKNSEPLVVKNTKPSLPSRASLVPNSNKINNTCKSCDCKDFQESLFKKGIIFY</sequence>
<dbReference type="SUPFAM" id="SSF103657">
    <property type="entry name" value="BAR/IMD domain-like"/>
    <property type="match status" value="1"/>
</dbReference>
<feature type="region of interest" description="Disordered" evidence="1">
    <location>
        <begin position="305"/>
        <end position="346"/>
    </location>
</feature>
<name>A0A0W4ZIU8_PNEJ7</name>
<evidence type="ECO:0000256" key="1">
    <source>
        <dbReference type="SAM" id="MobiDB-lite"/>
    </source>
</evidence>
<comment type="caution">
    <text evidence="3">The sequence shown here is derived from an EMBL/GenBank/DDBJ whole genome shotgun (WGS) entry which is preliminary data.</text>
</comment>
<dbReference type="Pfam" id="PF03114">
    <property type="entry name" value="BAR"/>
    <property type="match status" value="1"/>
</dbReference>